<protein>
    <submittedName>
        <fullName evidence="8">Maturation protein</fullName>
    </submittedName>
</protein>
<dbReference type="EMBL" id="BK013653">
    <property type="protein sequence ID" value="DAD50877.1"/>
    <property type="molecule type" value="Genomic_RNA"/>
</dbReference>
<sequence>MGTKSSTTRISLVRTEATHVSTTTTVFPTQYGRTRTGTPNPRWRQQVKEGSNASTTFAGSISELKYVGGSGGFKYYWPSVDNPSKVVRFAQSTNLSAADVGLVSNFIPSFTTADNQALIRTYKDIREAMYQISGPMFLAELRETIGMLKSPCRSLVEYLQGYTNTLKKRKARSPRRSFDRVVADTWLEYSFGVSPFLSDIKAAAETLARFNLDIRRAAIKGYGESSQVWAAGTVTTGTSNAGVSYRKVTNYRTDAKVIYRVGLAAQMGYNSGSTARIIELSGFQFQNFIPTVWEVLPWSFMIDYFSNIGDVIEAGCTDTSSVRRVQRNNVAETRLHNSYSVDAATIRAFYGRNLISVTDNPLGYYVSSSRSVSRAPTSLGYPSLQFELPGRPGQLGNIAALIVSGRRVQGYG</sequence>
<dbReference type="InterPro" id="IPR005563">
    <property type="entry name" value="A_protein"/>
</dbReference>
<keyword evidence="6" id="KW-1160">Virus entry into host cell</keyword>
<keyword evidence="3" id="KW-1161">Viral attachment to host cell</keyword>
<dbReference type="Proteomes" id="UP000678539">
    <property type="component" value="Segment"/>
</dbReference>
<proteinExistence type="inferred from homology"/>
<evidence type="ECO:0000256" key="6">
    <source>
        <dbReference type="ARBA" id="ARBA00023296"/>
    </source>
</evidence>
<comment type="subcellular location">
    <subcellularLocation>
        <location evidence="1">Virion</location>
    </subcellularLocation>
</comment>
<dbReference type="KEGG" id="vg:80396925"/>
<gene>
    <name evidence="8" type="primary">SRR5467090_1_1</name>
</gene>
<evidence type="ECO:0000256" key="1">
    <source>
        <dbReference type="ARBA" id="ARBA00004328"/>
    </source>
</evidence>
<comment type="similarity">
    <text evidence="7">Belongs to the Leviviricetes maturation protein family.</text>
</comment>
<dbReference type="GeneID" id="80396925"/>
<organism evidence="8 9">
    <name type="scientific">ssRNA phage SRR5467090_1</name>
    <dbReference type="NCBI Taxonomy" id="2786447"/>
    <lineage>
        <taxon>Viruses</taxon>
        <taxon>Riboviria</taxon>
        <taxon>Orthornavirae</taxon>
        <taxon>Lenarviricota</taxon>
        <taxon>Leviviricetes</taxon>
        <taxon>Norzivirales</taxon>
        <taxon>Atkinsviridae</taxon>
        <taxon>Firunevirus</taxon>
        <taxon>Firunevirus limicola</taxon>
    </lineage>
</organism>
<accession>A0A8S5L0M3</accession>
<dbReference type="RefSeq" id="YP_010768742.1">
    <property type="nucleotide sequence ID" value="NC_073779.1"/>
</dbReference>
<dbReference type="GO" id="GO:0039666">
    <property type="term" value="P:virion attachment to host cell pilus"/>
    <property type="evidence" value="ECO:0007669"/>
    <property type="project" value="UniProtKB-KW"/>
</dbReference>
<evidence type="ECO:0000256" key="7">
    <source>
        <dbReference type="ARBA" id="ARBA00035110"/>
    </source>
</evidence>
<evidence type="ECO:0000256" key="2">
    <source>
        <dbReference type="ARBA" id="ARBA00022581"/>
    </source>
</evidence>
<evidence type="ECO:0000256" key="5">
    <source>
        <dbReference type="ARBA" id="ARBA00023104"/>
    </source>
</evidence>
<dbReference type="Pfam" id="PF03863">
    <property type="entry name" value="Phage_mat-A"/>
    <property type="match status" value="1"/>
</dbReference>
<evidence type="ECO:0000313" key="8">
    <source>
        <dbReference type="EMBL" id="DAD50877.1"/>
    </source>
</evidence>
<evidence type="ECO:0000313" key="9">
    <source>
        <dbReference type="Proteomes" id="UP000678539"/>
    </source>
</evidence>
<evidence type="ECO:0000256" key="4">
    <source>
        <dbReference type="ARBA" id="ARBA00022844"/>
    </source>
</evidence>
<dbReference type="GO" id="GO:0044423">
    <property type="term" value="C:virion component"/>
    <property type="evidence" value="ECO:0007669"/>
    <property type="project" value="UniProtKB-KW"/>
</dbReference>
<evidence type="ECO:0000256" key="3">
    <source>
        <dbReference type="ARBA" id="ARBA00022804"/>
    </source>
</evidence>
<name>A0A8S5L0M3_9VIRU</name>
<keyword evidence="9" id="KW-1185">Reference proteome</keyword>
<keyword evidence="4" id="KW-0946">Virion</keyword>
<keyword evidence="5" id="KW-1175">Viral attachment to host cell pilus</keyword>
<keyword evidence="2" id="KW-0945">Host-virus interaction</keyword>
<reference evidence="8" key="1">
    <citation type="submission" date="2020-09" db="EMBL/GenBank/DDBJ databases">
        <title>Leviviricetes taxonomy.</title>
        <authorList>
            <person name="Stockdale S.R."/>
            <person name="Callanan J."/>
            <person name="Adriaenssens E.M."/>
            <person name="Kuhn J.H."/>
            <person name="Rumnieks J."/>
            <person name="Shkoporov A."/>
            <person name="Draper L.A."/>
            <person name="Ross P."/>
            <person name="Hill C."/>
        </authorList>
    </citation>
    <scope>NUCLEOTIDE SEQUENCE</scope>
</reference>